<feature type="signal peptide" evidence="9">
    <location>
        <begin position="1"/>
        <end position="20"/>
    </location>
</feature>
<organism evidence="10 11">
    <name type="scientific">Powellomyces hirtus</name>
    <dbReference type="NCBI Taxonomy" id="109895"/>
    <lineage>
        <taxon>Eukaryota</taxon>
        <taxon>Fungi</taxon>
        <taxon>Fungi incertae sedis</taxon>
        <taxon>Chytridiomycota</taxon>
        <taxon>Chytridiomycota incertae sedis</taxon>
        <taxon>Chytridiomycetes</taxon>
        <taxon>Spizellomycetales</taxon>
        <taxon>Powellomycetaceae</taxon>
        <taxon>Powellomyces</taxon>
    </lineage>
</organism>
<dbReference type="GO" id="GO:0006308">
    <property type="term" value="P:DNA catabolic process"/>
    <property type="evidence" value="ECO:0007669"/>
    <property type="project" value="InterPro"/>
</dbReference>
<evidence type="ECO:0000256" key="6">
    <source>
        <dbReference type="ARBA" id="ARBA00023157"/>
    </source>
</evidence>
<dbReference type="InterPro" id="IPR008947">
    <property type="entry name" value="PLipase_C/P1_nuclease_dom_sf"/>
</dbReference>
<dbReference type="GO" id="GO:0003676">
    <property type="term" value="F:nucleic acid binding"/>
    <property type="evidence" value="ECO:0007669"/>
    <property type="project" value="InterPro"/>
</dbReference>
<feature type="region of interest" description="Disordered" evidence="8">
    <location>
        <begin position="308"/>
        <end position="344"/>
    </location>
</feature>
<feature type="chain" id="PRO_5021310281" evidence="9">
    <location>
        <begin position="21"/>
        <end position="408"/>
    </location>
</feature>
<keyword evidence="9" id="KW-0732">Signal</keyword>
<feature type="compositionally biased region" description="Low complexity" evidence="8">
    <location>
        <begin position="308"/>
        <end position="323"/>
    </location>
</feature>
<evidence type="ECO:0000256" key="9">
    <source>
        <dbReference type="SAM" id="SignalP"/>
    </source>
</evidence>
<comment type="similarity">
    <text evidence="1">Belongs to the nuclease type I family.</text>
</comment>
<reference evidence="10 11" key="1">
    <citation type="journal article" date="2019" name="Sci. Rep.">
        <title>Comparative genomics of chytrid fungi reveal insights into the obligate biotrophic and pathogenic lifestyle of Synchytrium endobioticum.</title>
        <authorList>
            <person name="van de Vossenberg B.T.L.H."/>
            <person name="Warris S."/>
            <person name="Nguyen H.D.T."/>
            <person name="van Gent-Pelzer M.P.E."/>
            <person name="Joly D.L."/>
            <person name="van de Geest H.C."/>
            <person name="Bonants P.J.M."/>
            <person name="Smith D.S."/>
            <person name="Levesque C.A."/>
            <person name="van der Lee T.A.J."/>
        </authorList>
    </citation>
    <scope>NUCLEOTIDE SEQUENCE [LARGE SCALE GENOMIC DNA]</scope>
    <source>
        <strain evidence="10 11">CBS 809.83</strain>
    </source>
</reference>
<name>A0A507EDE4_9FUNG</name>
<keyword evidence="6" id="KW-1015">Disulfide bond</keyword>
<protein>
    <submittedName>
        <fullName evidence="10">Uncharacterized protein</fullName>
    </submittedName>
</protein>
<gene>
    <name evidence="10" type="ORF">PhCBS80983_g00622</name>
</gene>
<dbReference type="GO" id="GO:0046872">
    <property type="term" value="F:metal ion binding"/>
    <property type="evidence" value="ECO:0007669"/>
    <property type="project" value="UniProtKB-KW"/>
</dbReference>
<dbReference type="GO" id="GO:0004519">
    <property type="term" value="F:endonuclease activity"/>
    <property type="evidence" value="ECO:0007669"/>
    <property type="project" value="UniProtKB-KW"/>
</dbReference>
<dbReference type="InterPro" id="IPR003154">
    <property type="entry name" value="S1/P1nuclease"/>
</dbReference>
<feature type="compositionally biased region" description="Low complexity" evidence="8">
    <location>
        <begin position="332"/>
        <end position="344"/>
    </location>
</feature>
<dbReference type="OrthoDB" id="441446at2759"/>
<dbReference type="CDD" id="cd11010">
    <property type="entry name" value="S1-P1_nuclease"/>
    <property type="match status" value="1"/>
</dbReference>
<evidence type="ECO:0000256" key="5">
    <source>
        <dbReference type="ARBA" id="ARBA00022801"/>
    </source>
</evidence>
<dbReference type="EMBL" id="QEAQ01000004">
    <property type="protein sequence ID" value="TPX62143.1"/>
    <property type="molecule type" value="Genomic_DNA"/>
</dbReference>
<evidence type="ECO:0000313" key="11">
    <source>
        <dbReference type="Proteomes" id="UP000318582"/>
    </source>
</evidence>
<accession>A0A507EDE4</accession>
<keyword evidence="2" id="KW-0540">Nuclease</keyword>
<proteinExistence type="inferred from homology"/>
<dbReference type="Pfam" id="PF02265">
    <property type="entry name" value="S1-P1_nuclease"/>
    <property type="match status" value="1"/>
</dbReference>
<keyword evidence="4" id="KW-0255">Endonuclease</keyword>
<dbReference type="PANTHER" id="PTHR33146:SF26">
    <property type="entry name" value="ENDONUCLEASE 4"/>
    <property type="match status" value="1"/>
</dbReference>
<evidence type="ECO:0000256" key="1">
    <source>
        <dbReference type="ARBA" id="ARBA00009547"/>
    </source>
</evidence>
<evidence type="ECO:0000256" key="3">
    <source>
        <dbReference type="ARBA" id="ARBA00022723"/>
    </source>
</evidence>
<dbReference type="Proteomes" id="UP000318582">
    <property type="component" value="Unassembled WGS sequence"/>
</dbReference>
<evidence type="ECO:0000256" key="4">
    <source>
        <dbReference type="ARBA" id="ARBA00022759"/>
    </source>
</evidence>
<keyword evidence="3" id="KW-0479">Metal-binding</keyword>
<evidence type="ECO:0000256" key="2">
    <source>
        <dbReference type="ARBA" id="ARBA00022722"/>
    </source>
</evidence>
<dbReference type="SUPFAM" id="SSF48537">
    <property type="entry name" value="Phospholipase C/P1 nuclease"/>
    <property type="match status" value="1"/>
</dbReference>
<keyword evidence="7" id="KW-0325">Glycoprotein</keyword>
<dbReference type="STRING" id="109895.A0A507EDE4"/>
<dbReference type="PANTHER" id="PTHR33146">
    <property type="entry name" value="ENDONUCLEASE 4"/>
    <property type="match status" value="1"/>
</dbReference>
<sequence>MHAKLSILSSIAVLASSAAAWGIEGHSAVGHIADNLISPETKAVVDYLLPAGWNFNRSSTWADEIKGGATREKYAWASVLHYIDAEDVTPLDANATHPVECEIVFPRDSHGGMNIVDGIGNYTVRLVDPKQDWEQKSEALKFLSHFVGDVTQPLHTCAKLIGGNKFFATWENATQYIYNGRVSYFQLHVIWDVYIPQKDMNENFGGSLDAYKKWILDAVQPGGVWATEASSWIATDKPGFEWAKDTNDLNCGIVWDKDLLAGNGTATENDLAGEYYQKTYMEVRKQIAKGGYRFAKFLDDVLKGQPAGPVSSTAAATSTVAGGETTIPGSETTAAPGYPTGGPAPTDGPITSTIEVIVTPTNVPSTSQTKVVKPTGSPDTDTPVSAAVGLKSGVAAMFALAIGAVAFL</sequence>
<evidence type="ECO:0000256" key="8">
    <source>
        <dbReference type="SAM" id="MobiDB-lite"/>
    </source>
</evidence>
<comment type="caution">
    <text evidence="10">The sequence shown here is derived from an EMBL/GenBank/DDBJ whole genome shotgun (WGS) entry which is preliminary data.</text>
</comment>
<keyword evidence="5" id="KW-0378">Hydrolase</keyword>
<dbReference type="Gene3D" id="1.10.575.10">
    <property type="entry name" value="P1 Nuclease"/>
    <property type="match status" value="1"/>
</dbReference>
<keyword evidence="11" id="KW-1185">Reference proteome</keyword>
<dbReference type="GO" id="GO:0016788">
    <property type="term" value="F:hydrolase activity, acting on ester bonds"/>
    <property type="evidence" value="ECO:0007669"/>
    <property type="project" value="InterPro"/>
</dbReference>
<evidence type="ECO:0000313" key="10">
    <source>
        <dbReference type="EMBL" id="TPX62143.1"/>
    </source>
</evidence>
<evidence type="ECO:0000256" key="7">
    <source>
        <dbReference type="ARBA" id="ARBA00023180"/>
    </source>
</evidence>
<dbReference type="AlphaFoldDB" id="A0A507EDE4"/>